<protein>
    <submittedName>
        <fullName evidence="8">S41 family peptidase</fullName>
    </submittedName>
</protein>
<dbReference type="SMART" id="SM00228">
    <property type="entry name" value="PDZ"/>
    <property type="match status" value="1"/>
</dbReference>
<dbReference type="InterPro" id="IPR005151">
    <property type="entry name" value="Tail-specific_protease"/>
</dbReference>
<dbReference type="Gene3D" id="3.90.226.10">
    <property type="entry name" value="2-enoyl-CoA Hydratase, Chain A, domain 1"/>
    <property type="match status" value="1"/>
</dbReference>
<dbReference type="GO" id="GO:0008236">
    <property type="term" value="F:serine-type peptidase activity"/>
    <property type="evidence" value="ECO:0007669"/>
    <property type="project" value="UniProtKB-KW"/>
</dbReference>
<dbReference type="InterPro" id="IPR036034">
    <property type="entry name" value="PDZ_sf"/>
</dbReference>
<dbReference type="SUPFAM" id="SSF52096">
    <property type="entry name" value="ClpP/crotonase"/>
    <property type="match status" value="1"/>
</dbReference>
<accession>A0A3D4V852</accession>
<reference evidence="8 9" key="1">
    <citation type="journal article" date="2018" name="Nat. Biotechnol.">
        <title>A standardized bacterial taxonomy based on genome phylogeny substantially revises the tree of life.</title>
        <authorList>
            <person name="Parks D.H."/>
            <person name="Chuvochina M."/>
            <person name="Waite D.W."/>
            <person name="Rinke C."/>
            <person name="Skarshewski A."/>
            <person name="Chaumeil P.A."/>
            <person name="Hugenholtz P."/>
        </authorList>
    </citation>
    <scope>NUCLEOTIDE SEQUENCE [LARGE SCALE GENOMIC DNA]</scope>
    <source>
        <strain evidence="8">UBA8844</strain>
    </source>
</reference>
<organism evidence="8 9">
    <name type="scientific">Gemmatimonas aurantiaca</name>
    <dbReference type="NCBI Taxonomy" id="173480"/>
    <lineage>
        <taxon>Bacteria</taxon>
        <taxon>Pseudomonadati</taxon>
        <taxon>Gemmatimonadota</taxon>
        <taxon>Gemmatimonadia</taxon>
        <taxon>Gemmatimonadales</taxon>
        <taxon>Gemmatimonadaceae</taxon>
        <taxon>Gemmatimonas</taxon>
    </lineage>
</organism>
<dbReference type="AlphaFoldDB" id="A0A3D4V852"/>
<evidence type="ECO:0000256" key="3">
    <source>
        <dbReference type="ARBA" id="ARBA00022801"/>
    </source>
</evidence>
<keyword evidence="6" id="KW-1133">Transmembrane helix</keyword>
<dbReference type="PROSITE" id="PS50106">
    <property type="entry name" value="PDZ"/>
    <property type="match status" value="1"/>
</dbReference>
<name>A0A3D4V852_9BACT</name>
<dbReference type="InterPro" id="IPR055210">
    <property type="entry name" value="CtpA/B_N"/>
</dbReference>
<evidence type="ECO:0000256" key="1">
    <source>
        <dbReference type="ARBA" id="ARBA00009179"/>
    </source>
</evidence>
<dbReference type="CDD" id="cd06782">
    <property type="entry name" value="cpPDZ_CPP-like"/>
    <property type="match status" value="1"/>
</dbReference>
<evidence type="ECO:0000313" key="8">
    <source>
        <dbReference type="EMBL" id="HCT57004.1"/>
    </source>
</evidence>
<dbReference type="PANTHER" id="PTHR32060:SF22">
    <property type="entry name" value="CARBOXYL-TERMINAL-PROCESSING PEPTIDASE 3, CHLOROPLASTIC"/>
    <property type="match status" value="1"/>
</dbReference>
<dbReference type="InterPro" id="IPR029045">
    <property type="entry name" value="ClpP/crotonase-like_dom_sf"/>
</dbReference>
<dbReference type="EMBL" id="DPIY01000006">
    <property type="protein sequence ID" value="HCT57004.1"/>
    <property type="molecule type" value="Genomic_DNA"/>
</dbReference>
<gene>
    <name evidence="8" type="ORF">DGD08_07285</name>
</gene>
<dbReference type="PANTHER" id="PTHR32060">
    <property type="entry name" value="TAIL-SPECIFIC PROTEASE"/>
    <property type="match status" value="1"/>
</dbReference>
<dbReference type="Gene3D" id="2.30.42.10">
    <property type="match status" value="1"/>
</dbReference>
<keyword evidence="2 5" id="KW-0645">Protease</keyword>
<dbReference type="Pfam" id="PF03572">
    <property type="entry name" value="Peptidase_S41"/>
    <property type="match status" value="1"/>
</dbReference>
<keyword evidence="6" id="KW-0812">Transmembrane</keyword>
<keyword evidence="4 5" id="KW-0720">Serine protease</keyword>
<comment type="caution">
    <text evidence="8">The sequence shown here is derived from an EMBL/GenBank/DDBJ whole genome shotgun (WGS) entry which is preliminary data.</text>
</comment>
<evidence type="ECO:0000256" key="5">
    <source>
        <dbReference type="RuleBase" id="RU004404"/>
    </source>
</evidence>
<dbReference type="GO" id="GO:0004175">
    <property type="term" value="F:endopeptidase activity"/>
    <property type="evidence" value="ECO:0007669"/>
    <property type="project" value="TreeGrafter"/>
</dbReference>
<comment type="similarity">
    <text evidence="1 5">Belongs to the peptidase S41A family.</text>
</comment>
<feature type="domain" description="PDZ" evidence="7">
    <location>
        <begin position="102"/>
        <end position="170"/>
    </location>
</feature>
<keyword evidence="6" id="KW-0472">Membrane</keyword>
<dbReference type="NCBIfam" id="TIGR00225">
    <property type="entry name" value="prc"/>
    <property type="match status" value="1"/>
</dbReference>
<dbReference type="CDD" id="cd07560">
    <property type="entry name" value="Peptidase_S41_CPP"/>
    <property type="match status" value="1"/>
</dbReference>
<proteinExistence type="inferred from homology"/>
<dbReference type="Pfam" id="PF22694">
    <property type="entry name" value="CtpB_N-like"/>
    <property type="match status" value="1"/>
</dbReference>
<evidence type="ECO:0000256" key="6">
    <source>
        <dbReference type="SAM" id="Phobius"/>
    </source>
</evidence>
<dbReference type="SUPFAM" id="SSF50156">
    <property type="entry name" value="PDZ domain-like"/>
    <property type="match status" value="1"/>
</dbReference>
<keyword evidence="3 5" id="KW-0378">Hydrolase</keyword>
<dbReference type="InterPro" id="IPR041489">
    <property type="entry name" value="PDZ_6"/>
</dbReference>
<evidence type="ECO:0000256" key="2">
    <source>
        <dbReference type="ARBA" id="ARBA00022670"/>
    </source>
</evidence>
<dbReference type="SMART" id="SM00245">
    <property type="entry name" value="TSPc"/>
    <property type="match status" value="1"/>
</dbReference>
<evidence type="ECO:0000313" key="9">
    <source>
        <dbReference type="Proteomes" id="UP000264071"/>
    </source>
</evidence>
<dbReference type="Proteomes" id="UP000264071">
    <property type="component" value="Unassembled WGS sequence"/>
</dbReference>
<evidence type="ECO:0000256" key="4">
    <source>
        <dbReference type="ARBA" id="ARBA00022825"/>
    </source>
</evidence>
<dbReference type="GO" id="GO:0007165">
    <property type="term" value="P:signal transduction"/>
    <property type="evidence" value="ECO:0007669"/>
    <property type="project" value="TreeGrafter"/>
</dbReference>
<dbReference type="OMA" id="IDDQYVD"/>
<dbReference type="Pfam" id="PF17820">
    <property type="entry name" value="PDZ_6"/>
    <property type="match status" value="1"/>
</dbReference>
<feature type="transmembrane region" description="Helical" evidence="6">
    <location>
        <begin position="18"/>
        <end position="37"/>
    </location>
</feature>
<dbReference type="Gene3D" id="3.30.750.44">
    <property type="match status" value="1"/>
</dbReference>
<dbReference type="GO" id="GO:0006508">
    <property type="term" value="P:proteolysis"/>
    <property type="evidence" value="ECO:0007669"/>
    <property type="project" value="UniProtKB-KW"/>
</dbReference>
<dbReference type="InterPro" id="IPR001478">
    <property type="entry name" value="PDZ"/>
</dbReference>
<sequence length="549" mass="59423">MPDILPDTPRTPPRRIRAVAAAIFFVALLSLGGWWAGRELTAGEQPSRAPLGGARLFDQVVATIAQRYVDSLDATQVYDKAVAGMLRELGDPYTTYLAEDRLRRLNEQISGTYAGIGLQIDIRESWPVVLEPINGGPSERAGILAGDRIIQIGKESTRGWTRDEVSRVVRGPQGTAVSFVIERGDQHIPLSIVRDKVHLRAVQRVALLPNGVGYVDVNVFSAQTADELRAAVDSVVRMGARALVMDLRGNPGGLLEQGVAVAELFLDRGQNIVQLRGRPGTPSQSYTDSVPQRWPTLPLAVLLDRSSASASEIVAGALQDHDRAIVLGMTSFGKGSAQNVYPLSSGGALRLTIARWYTPLGRGINRAPAVDADGEPELDTGLVTLPDTVKPRYRTDAGRTVFGGGGITPDIVVGDTVLPIPVQALARAMGKNLGAYRDALAREAQAQRRNVKSPGDPVTMEMLNAVYRELERRNVAPPRAIFDAATPWVSRSLGYEMTRVAFGNEAEFLRRTQDDATLQRASSVLQASRTPRDVFGNIEKPTVTVPLRP</sequence>
<dbReference type="GO" id="GO:0030288">
    <property type="term" value="C:outer membrane-bounded periplasmic space"/>
    <property type="evidence" value="ECO:0007669"/>
    <property type="project" value="TreeGrafter"/>
</dbReference>
<evidence type="ECO:0000259" key="7">
    <source>
        <dbReference type="PROSITE" id="PS50106"/>
    </source>
</evidence>
<dbReference type="InterPro" id="IPR004447">
    <property type="entry name" value="Peptidase_S41A"/>
</dbReference>